<accession>A0ACC3ASM9</accession>
<dbReference type="EMBL" id="JAOPJF010000074">
    <property type="protein sequence ID" value="KAK1140816.1"/>
    <property type="molecule type" value="Genomic_DNA"/>
</dbReference>
<sequence length="84" mass="9243">MPGLTYISDATATGNSSTILDVAAQGSEESAMVGETINLLLMEQYMPKSETRWIDIFTRNNGTFAYDVTPKDLSRYVLARHGPL</sequence>
<name>A0ACC3ASM9_9EURO</name>
<dbReference type="Proteomes" id="UP001177260">
    <property type="component" value="Unassembled WGS sequence"/>
</dbReference>
<gene>
    <name evidence="1" type="ORF">N8T08_009812</name>
</gene>
<reference evidence="1 2" key="1">
    <citation type="journal article" date="2023" name="ACS Omega">
        <title>Identification of the Neoaspergillic Acid Biosynthesis Gene Cluster by Establishing an In Vitro CRISPR-Ribonucleoprotein Genetic System in Aspergillus melleus.</title>
        <authorList>
            <person name="Yuan B."/>
            <person name="Grau M.F."/>
            <person name="Murata R.M."/>
            <person name="Torok T."/>
            <person name="Venkateswaran K."/>
            <person name="Stajich J.E."/>
            <person name="Wang C.C.C."/>
        </authorList>
    </citation>
    <scope>NUCLEOTIDE SEQUENCE [LARGE SCALE GENOMIC DNA]</scope>
    <source>
        <strain evidence="1 2">IMV 1140</strain>
    </source>
</reference>
<protein>
    <submittedName>
        <fullName evidence="1">Uncharacterized protein</fullName>
    </submittedName>
</protein>
<evidence type="ECO:0000313" key="2">
    <source>
        <dbReference type="Proteomes" id="UP001177260"/>
    </source>
</evidence>
<evidence type="ECO:0000313" key="1">
    <source>
        <dbReference type="EMBL" id="KAK1140816.1"/>
    </source>
</evidence>
<comment type="caution">
    <text evidence="1">The sequence shown here is derived from an EMBL/GenBank/DDBJ whole genome shotgun (WGS) entry which is preliminary data.</text>
</comment>
<keyword evidence="2" id="KW-1185">Reference proteome</keyword>
<proteinExistence type="predicted"/>
<organism evidence="1 2">
    <name type="scientific">Aspergillus melleus</name>
    <dbReference type="NCBI Taxonomy" id="138277"/>
    <lineage>
        <taxon>Eukaryota</taxon>
        <taxon>Fungi</taxon>
        <taxon>Dikarya</taxon>
        <taxon>Ascomycota</taxon>
        <taxon>Pezizomycotina</taxon>
        <taxon>Eurotiomycetes</taxon>
        <taxon>Eurotiomycetidae</taxon>
        <taxon>Eurotiales</taxon>
        <taxon>Aspergillaceae</taxon>
        <taxon>Aspergillus</taxon>
        <taxon>Aspergillus subgen. Circumdati</taxon>
    </lineage>
</organism>